<keyword evidence="7" id="KW-0804">Transcription</keyword>
<dbReference type="Proteomes" id="UP000069697">
    <property type="component" value="Unassembled WGS sequence"/>
</dbReference>
<dbReference type="Pfam" id="PF12833">
    <property type="entry name" value="HTH_18"/>
    <property type="match status" value="1"/>
</dbReference>
<comment type="caution">
    <text evidence="11">The sequence shown here is derived from an EMBL/GenBank/DDBJ whole genome shotgun (WGS) entry which is preliminary data.</text>
</comment>
<name>A0A100VSH3_PAEAM</name>
<dbReference type="PROSITE" id="PS01124">
    <property type="entry name" value="HTH_ARAC_FAMILY_2"/>
    <property type="match status" value="1"/>
</dbReference>
<gene>
    <name evidence="11" type="ORF">PAHA3_5359</name>
</gene>
<dbReference type="PANTHER" id="PTHR42713:SF3">
    <property type="entry name" value="TRANSCRIPTIONAL REGULATORY PROTEIN HPTR"/>
    <property type="match status" value="1"/>
</dbReference>
<keyword evidence="6" id="KW-0238">DNA-binding</keyword>
<evidence type="ECO:0000256" key="6">
    <source>
        <dbReference type="ARBA" id="ARBA00023125"/>
    </source>
</evidence>
<dbReference type="InterPro" id="IPR018060">
    <property type="entry name" value="HTH_AraC"/>
</dbReference>
<dbReference type="InterPro" id="IPR011006">
    <property type="entry name" value="CheY-like_superfamily"/>
</dbReference>
<reference evidence="12" key="2">
    <citation type="submission" date="2016-01" db="EMBL/GenBank/DDBJ databases">
        <title>Draft Genome Sequence of Paenibacillus amylolyticus Heshi-A3 that Was Isolated from Fermented Rice Bran with Aging Salted Mackerel, Which Was Named Heshiko as Traditional Fermented Seafood in Japan.</title>
        <authorList>
            <person name="Akuzawa S."/>
            <person name="Nakagawa J."/>
            <person name="Kanekatsu T."/>
            <person name="Kubota E."/>
            <person name="Ohtake R."/>
            <person name="Suzuki T."/>
            <person name="Kanesaki Y."/>
        </authorList>
    </citation>
    <scope>NUCLEOTIDE SEQUENCE [LARGE SCALE GENOMIC DNA]</scope>
    <source>
        <strain evidence="12">Heshi-A3</strain>
    </source>
</reference>
<feature type="domain" description="Response regulatory" evidence="10">
    <location>
        <begin position="3"/>
        <end position="120"/>
    </location>
</feature>
<proteinExistence type="predicted"/>
<dbReference type="SMART" id="SM00448">
    <property type="entry name" value="REC"/>
    <property type="match status" value="1"/>
</dbReference>
<dbReference type="PANTHER" id="PTHR42713">
    <property type="entry name" value="HISTIDINE KINASE-RELATED"/>
    <property type="match status" value="1"/>
</dbReference>
<dbReference type="GO" id="GO:0005737">
    <property type="term" value="C:cytoplasm"/>
    <property type="evidence" value="ECO:0007669"/>
    <property type="project" value="UniProtKB-SubCell"/>
</dbReference>
<feature type="modified residue" description="4-aspartylphosphate" evidence="8">
    <location>
        <position position="55"/>
    </location>
</feature>
<dbReference type="EMBL" id="BCNV01000008">
    <property type="protein sequence ID" value="GAS85237.1"/>
    <property type="molecule type" value="Genomic_DNA"/>
</dbReference>
<accession>A0A100VSH3</accession>
<dbReference type="Gene3D" id="3.40.50.2300">
    <property type="match status" value="1"/>
</dbReference>
<evidence type="ECO:0000256" key="1">
    <source>
        <dbReference type="ARBA" id="ARBA00004496"/>
    </source>
</evidence>
<dbReference type="Gene3D" id="1.10.10.60">
    <property type="entry name" value="Homeodomain-like"/>
    <property type="match status" value="2"/>
</dbReference>
<dbReference type="SUPFAM" id="SSF52172">
    <property type="entry name" value="CheY-like"/>
    <property type="match status" value="1"/>
</dbReference>
<evidence type="ECO:0000256" key="3">
    <source>
        <dbReference type="ARBA" id="ARBA00022553"/>
    </source>
</evidence>
<evidence type="ECO:0000256" key="8">
    <source>
        <dbReference type="PROSITE-ProRule" id="PRU00169"/>
    </source>
</evidence>
<keyword evidence="5" id="KW-0805">Transcription regulation</keyword>
<evidence type="ECO:0000256" key="5">
    <source>
        <dbReference type="ARBA" id="ARBA00023015"/>
    </source>
</evidence>
<sequence length="517" mass="58877">MYKVMLVDDERVILEGISQVVDWAAAGTELVGTARNGIEALDKIGQSRPDIIITDISMPGLDGLGLIEKASEAYPGVRFIMLSGYKEFEYARRAMQYGVKHYLLKPCNENQIHDALTELLQEHQDAQVKEHVAGEMKQRLQRVLPHVKEQFLLEFMTNRTYGPVDLEYYQELFDLELEENAVRLLLFRIVDEHDYSHLFAIKNIASDLLPHVLLSTTIEGKLLILLADSADPAGLKESIEEVRAAFTRLYKLEVTAALSEADRMIQSRRLFREALQYLNHRFFIGEGKLITKNDLVLAGEYDGVHVEQDAEQLCQLIKSGNTEETAAEVDRLFDLLSRQQLEIEVTRSYVVQLYSAMVHVCPPEEATEFTQRMAELPHIDTLSGLKSFVASSASRLTSGYYKNHISRQSSAVEKMMDIVDRHFGEADLSLNGVAHQMLYMNPDYLGKIFKKVTGENFSNYVNRLRIERACDHIRRGGDVKVFELAELFGFGGNSQYFSQVFKKWTGMTPTEFRRIGI</sequence>
<dbReference type="GO" id="GO:0003700">
    <property type="term" value="F:DNA-binding transcription factor activity"/>
    <property type="evidence" value="ECO:0007669"/>
    <property type="project" value="InterPro"/>
</dbReference>
<reference evidence="11 12" key="1">
    <citation type="journal article" date="2016" name="Genome Announc.">
        <title>Draft Genome Sequence of Paenibacillus amylolyticus Heshi-A3, Isolated from Fermented Rice Bran in a Japanese Fermented Seafood Dish.</title>
        <authorList>
            <person name="Akuzawa S."/>
            <person name="Nagaoka J."/>
            <person name="Kanekatsu M."/>
            <person name="Kubota E."/>
            <person name="Ohtake R."/>
            <person name="Suzuki T."/>
            <person name="Kanesaki Y."/>
        </authorList>
    </citation>
    <scope>NUCLEOTIDE SEQUENCE [LARGE SCALE GENOMIC DNA]</scope>
    <source>
        <strain evidence="11 12">Heshi-A3</strain>
    </source>
</reference>
<dbReference type="Pfam" id="PF00072">
    <property type="entry name" value="Response_reg"/>
    <property type="match status" value="1"/>
</dbReference>
<evidence type="ECO:0000256" key="4">
    <source>
        <dbReference type="ARBA" id="ARBA00023012"/>
    </source>
</evidence>
<evidence type="ECO:0000256" key="7">
    <source>
        <dbReference type="ARBA" id="ARBA00023163"/>
    </source>
</evidence>
<keyword evidence="3 8" id="KW-0597">Phosphoprotein</keyword>
<dbReference type="PROSITE" id="PS50110">
    <property type="entry name" value="RESPONSE_REGULATORY"/>
    <property type="match status" value="1"/>
</dbReference>
<dbReference type="GO" id="GO:0043565">
    <property type="term" value="F:sequence-specific DNA binding"/>
    <property type="evidence" value="ECO:0007669"/>
    <property type="project" value="InterPro"/>
</dbReference>
<evidence type="ECO:0000259" key="9">
    <source>
        <dbReference type="PROSITE" id="PS01124"/>
    </source>
</evidence>
<dbReference type="RefSeq" id="WP_062837605.1">
    <property type="nucleotide sequence ID" value="NZ_BCNV01000008.1"/>
</dbReference>
<evidence type="ECO:0000259" key="10">
    <source>
        <dbReference type="PROSITE" id="PS50110"/>
    </source>
</evidence>
<keyword evidence="4" id="KW-0902">Two-component regulatory system</keyword>
<evidence type="ECO:0000313" key="12">
    <source>
        <dbReference type="Proteomes" id="UP000069697"/>
    </source>
</evidence>
<evidence type="ECO:0000313" key="11">
    <source>
        <dbReference type="EMBL" id="GAS85237.1"/>
    </source>
</evidence>
<keyword evidence="2" id="KW-0963">Cytoplasm</keyword>
<comment type="subcellular location">
    <subcellularLocation>
        <location evidence="1">Cytoplasm</location>
    </subcellularLocation>
</comment>
<dbReference type="InterPro" id="IPR001789">
    <property type="entry name" value="Sig_transdc_resp-reg_receiver"/>
</dbReference>
<feature type="domain" description="HTH araC/xylS-type" evidence="9">
    <location>
        <begin position="413"/>
        <end position="515"/>
    </location>
</feature>
<protein>
    <submittedName>
        <fullName evidence="11">Chemotaxis response regulator protein-glutamate methylesterase</fullName>
    </submittedName>
</protein>
<evidence type="ECO:0000256" key="2">
    <source>
        <dbReference type="ARBA" id="ARBA00022490"/>
    </source>
</evidence>
<dbReference type="SUPFAM" id="SSF46689">
    <property type="entry name" value="Homeodomain-like"/>
    <property type="match status" value="1"/>
</dbReference>
<dbReference type="CDD" id="cd17536">
    <property type="entry name" value="REC_YesN-like"/>
    <property type="match status" value="1"/>
</dbReference>
<dbReference type="GO" id="GO:0000160">
    <property type="term" value="P:phosphorelay signal transduction system"/>
    <property type="evidence" value="ECO:0007669"/>
    <property type="project" value="UniProtKB-KW"/>
</dbReference>
<organism evidence="11 12">
    <name type="scientific">Paenibacillus amylolyticus</name>
    <dbReference type="NCBI Taxonomy" id="1451"/>
    <lineage>
        <taxon>Bacteria</taxon>
        <taxon>Bacillati</taxon>
        <taxon>Bacillota</taxon>
        <taxon>Bacilli</taxon>
        <taxon>Bacillales</taxon>
        <taxon>Paenibacillaceae</taxon>
        <taxon>Paenibacillus</taxon>
    </lineage>
</organism>
<dbReference type="AlphaFoldDB" id="A0A100VSH3"/>
<dbReference type="InterPro" id="IPR009057">
    <property type="entry name" value="Homeodomain-like_sf"/>
</dbReference>
<dbReference type="SMART" id="SM00342">
    <property type="entry name" value="HTH_ARAC"/>
    <property type="match status" value="1"/>
</dbReference>
<dbReference type="InterPro" id="IPR051552">
    <property type="entry name" value="HptR"/>
</dbReference>